<dbReference type="Pfam" id="PF00009">
    <property type="entry name" value="GTP_EFTU"/>
    <property type="match status" value="1"/>
</dbReference>
<dbReference type="Pfam" id="PF01583">
    <property type="entry name" value="APS_kinase"/>
    <property type="match status" value="1"/>
</dbReference>
<dbReference type="GO" id="GO:0004020">
    <property type="term" value="F:adenylylsulfate kinase activity"/>
    <property type="evidence" value="ECO:0007669"/>
    <property type="project" value="UniProtKB-UniRule"/>
</dbReference>
<dbReference type="CDD" id="cd04095">
    <property type="entry name" value="CysN_NoDQ_III"/>
    <property type="match status" value="1"/>
</dbReference>
<comment type="function">
    <text evidence="3 19">Catalyzes the synthesis of activated sulfate.</text>
</comment>
<comment type="catalytic activity">
    <reaction evidence="1 19">
        <text>adenosine 5'-phosphosulfate + ATP = 3'-phosphoadenylyl sulfate + ADP + H(+)</text>
        <dbReference type="Rhea" id="RHEA:24152"/>
        <dbReference type="ChEBI" id="CHEBI:15378"/>
        <dbReference type="ChEBI" id="CHEBI:30616"/>
        <dbReference type="ChEBI" id="CHEBI:58243"/>
        <dbReference type="ChEBI" id="CHEBI:58339"/>
        <dbReference type="ChEBI" id="CHEBI:456216"/>
        <dbReference type="EC" id="2.7.1.25"/>
    </reaction>
</comment>
<sequence>MDARKGLMEQTRRHAAIVSLLGIRHVVLAVNKIDLVGFSEARFREIEAAFTAFAAPLAFHSAVAIPLSARLGDNVAERSARTPWYAGPSLLGHLETVETDTEAAGAPLRFPVQWVNRPDGEFRGFAGTVASGRVAVGDRVVVAASGQTTEIARIVTFDGDLANAAAGRSVTLTLKDEVDVARGDVLADPRQRPTVTRRFAADLVWMDETVASNGKRFLLKIGTATVPAVLSRVVDILDIESLQRQPATRLALNAIGRVEIETTVPVTFDPYLENRSMGGFILIDGLTLRTVAAGLAIGSLDRATNVHHQPQDVTPAIREQAKGQRAMVVWLTGLPSSGKSTIANIVERKLVALGHQTMLLDGDNLRQGLNADLGFDATSRAENVRRVGEVAKLMADAGLITIVALVSPFQADRQRAASLLPDGRFLEIFIDTPLDICRLRDPKGLYRKAQTGRINDFTGFGQAYERPENPALTVKTAEMDAEAGAELIVQLVRARH</sequence>
<comment type="function">
    <text evidence="17">Proposed to provide activated sulfate for transfer to Nod factor. ATP sulfurylase may be the GTPase, regulating ATP sulfurylase activity.</text>
</comment>
<dbReference type="NCBIfam" id="NF003013">
    <property type="entry name" value="PRK03846.1"/>
    <property type="match status" value="1"/>
</dbReference>
<evidence type="ECO:0000313" key="23">
    <source>
        <dbReference type="EMBL" id="SJZ61365.1"/>
    </source>
</evidence>
<dbReference type="InterPro" id="IPR011779">
    <property type="entry name" value="SO4_adenylTrfase_lsu"/>
</dbReference>
<dbReference type="InterPro" id="IPR027417">
    <property type="entry name" value="P-loop_NTPase"/>
</dbReference>
<name>A0A1T4M397_9HYPH</name>
<evidence type="ECO:0000256" key="13">
    <source>
        <dbReference type="ARBA" id="ARBA00022777"/>
    </source>
</evidence>
<evidence type="ECO:0000259" key="22">
    <source>
        <dbReference type="Pfam" id="PF22594"/>
    </source>
</evidence>
<gene>
    <name evidence="19" type="primary">cysC</name>
    <name evidence="23" type="ORF">SAMN02745126_01861</name>
</gene>
<comment type="catalytic activity">
    <reaction evidence="18">
        <text>sulfate + ATP + H(+) = adenosine 5'-phosphosulfate + diphosphate</text>
        <dbReference type="Rhea" id="RHEA:18133"/>
        <dbReference type="ChEBI" id="CHEBI:15378"/>
        <dbReference type="ChEBI" id="CHEBI:16189"/>
        <dbReference type="ChEBI" id="CHEBI:30616"/>
        <dbReference type="ChEBI" id="CHEBI:33019"/>
        <dbReference type="ChEBI" id="CHEBI:58243"/>
        <dbReference type="EC" id="2.7.7.4"/>
    </reaction>
</comment>
<evidence type="ECO:0000256" key="16">
    <source>
        <dbReference type="ARBA" id="ARBA00023268"/>
    </source>
</evidence>
<evidence type="ECO:0000256" key="7">
    <source>
        <dbReference type="ARBA" id="ARBA00007237"/>
    </source>
</evidence>
<dbReference type="GO" id="GO:0003924">
    <property type="term" value="F:GTPase activity"/>
    <property type="evidence" value="ECO:0007669"/>
    <property type="project" value="InterPro"/>
</dbReference>
<evidence type="ECO:0000256" key="15">
    <source>
        <dbReference type="ARBA" id="ARBA00023134"/>
    </source>
</evidence>
<keyword evidence="19" id="KW-0597">Phosphoprotein</keyword>
<evidence type="ECO:0000259" key="20">
    <source>
        <dbReference type="Pfam" id="PF00009"/>
    </source>
</evidence>
<dbReference type="AlphaFoldDB" id="A0A1T4M397"/>
<dbReference type="InterPro" id="IPR044138">
    <property type="entry name" value="CysN_II"/>
</dbReference>
<dbReference type="NCBIfam" id="TIGR02034">
    <property type="entry name" value="CysN"/>
    <property type="match status" value="1"/>
</dbReference>
<dbReference type="NCBIfam" id="TIGR00455">
    <property type="entry name" value="apsK"/>
    <property type="match status" value="1"/>
</dbReference>
<dbReference type="CDD" id="cd03695">
    <property type="entry name" value="CysN_NodQ_II"/>
    <property type="match status" value="1"/>
</dbReference>
<evidence type="ECO:0000256" key="19">
    <source>
        <dbReference type="HAMAP-Rule" id="MF_00065"/>
    </source>
</evidence>
<evidence type="ECO:0000256" key="12">
    <source>
        <dbReference type="ARBA" id="ARBA00022741"/>
    </source>
</evidence>
<dbReference type="PANTHER" id="PTHR11055:SF63">
    <property type="entry name" value="ADENYLYL-SULFATE KINASE 1, CHLOROPLASTIC"/>
    <property type="match status" value="1"/>
</dbReference>
<dbReference type="CDD" id="cd02027">
    <property type="entry name" value="APSK"/>
    <property type="match status" value="1"/>
</dbReference>
<dbReference type="EC" id="2.7.1.25" evidence="19"/>
<organism evidence="23 24">
    <name type="scientific">Enhydrobacter aerosaccus</name>
    <dbReference type="NCBI Taxonomy" id="225324"/>
    <lineage>
        <taxon>Bacteria</taxon>
        <taxon>Pseudomonadati</taxon>
        <taxon>Pseudomonadota</taxon>
        <taxon>Alphaproteobacteria</taxon>
        <taxon>Hyphomicrobiales</taxon>
        <taxon>Enhydrobacter</taxon>
    </lineage>
</organism>
<accession>A0A1T4M397</accession>
<feature type="binding site" evidence="19">
    <location>
        <begin position="333"/>
        <end position="340"/>
    </location>
    <ligand>
        <name>ATP</name>
        <dbReference type="ChEBI" id="CHEBI:30616"/>
    </ligand>
</feature>
<evidence type="ECO:0000256" key="11">
    <source>
        <dbReference type="ARBA" id="ARBA00022695"/>
    </source>
</evidence>
<evidence type="ECO:0000256" key="3">
    <source>
        <dbReference type="ARBA" id="ARBA00002632"/>
    </source>
</evidence>
<comment type="function">
    <text evidence="2">APS kinase catalyzes the synthesis of activated sulfate.</text>
</comment>
<dbReference type="InterPro" id="IPR009000">
    <property type="entry name" value="Transl_B-barrel_sf"/>
</dbReference>
<feature type="domain" description="APS kinase" evidence="21">
    <location>
        <begin position="326"/>
        <end position="475"/>
    </location>
</feature>
<dbReference type="InterPro" id="IPR044139">
    <property type="entry name" value="CysN_NoDQ_III"/>
</dbReference>
<keyword evidence="14 19" id="KW-0067">ATP-binding</keyword>
<evidence type="ECO:0000256" key="10">
    <source>
        <dbReference type="ARBA" id="ARBA00022679"/>
    </source>
</evidence>
<keyword evidence="13 19" id="KW-0418">Kinase</keyword>
<feature type="active site" description="Phosphoserine intermediate" evidence="19">
    <location>
        <position position="407"/>
    </location>
</feature>
<keyword evidence="10 19" id="KW-0808">Transferase</keyword>
<evidence type="ECO:0000256" key="6">
    <source>
        <dbReference type="ARBA" id="ARBA00007008"/>
    </source>
</evidence>
<evidence type="ECO:0000256" key="9">
    <source>
        <dbReference type="ARBA" id="ARBA00018163"/>
    </source>
</evidence>
<dbReference type="InterPro" id="IPR002891">
    <property type="entry name" value="APS"/>
</dbReference>
<dbReference type="EMBL" id="FUWJ01000001">
    <property type="protein sequence ID" value="SJZ61365.1"/>
    <property type="molecule type" value="Genomic_DNA"/>
</dbReference>
<keyword evidence="12 19" id="KW-0547">Nucleotide-binding</keyword>
<dbReference type="GO" id="GO:0005525">
    <property type="term" value="F:GTP binding"/>
    <property type="evidence" value="ECO:0007669"/>
    <property type="project" value="UniProtKB-KW"/>
</dbReference>
<feature type="domain" description="Tr-type G" evidence="20">
    <location>
        <begin position="2"/>
        <end position="76"/>
    </location>
</feature>
<comment type="subunit">
    <text evidence="8">Sulfate-activating enzymes, NodP and NodQ, may be physically associated.</text>
</comment>
<evidence type="ECO:0000313" key="24">
    <source>
        <dbReference type="Proteomes" id="UP000190092"/>
    </source>
</evidence>
<dbReference type="Proteomes" id="UP000190092">
    <property type="component" value="Unassembled WGS sequence"/>
</dbReference>
<evidence type="ECO:0000256" key="1">
    <source>
        <dbReference type="ARBA" id="ARBA00001823"/>
    </source>
</evidence>
<comment type="similarity">
    <text evidence="7">In the N-terminal section; belongs to the TRAFAC class translation factor GTPase superfamily. Classic translation factor GTPase family. CysN/NodQ subfamily.</text>
</comment>
<comment type="pathway">
    <text evidence="4 19">Sulfur metabolism; hydrogen sulfide biosynthesis; sulfite from sulfate: step 2/3.</text>
</comment>
<dbReference type="Gene3D" id="2.40.30.10">
    <property type="entry name" value="Translation factors"/>
    <property type="match status" value="2"/>
</dbReference>
<evidence type="ECO:0000256" key="17">
    <source>
        <dbReference type="ARBA" id="ARBA00024872"/>
    </source>
</evidence>
<proteinExistence type="inferred from homology"/>
<evidence type="ECO:0000256" key="8">
    <source>
        <dbReference type="ARBA" id="ARBA00011760"/>
    </source>
</evidence>
<evidence type="ECO:0000259" key="21">
    <source>
        <dbReference type="Pfam" id="PF01583"/>
    </source>
</evidence>
<dbReference type="InterPro" id="IPR059117">
    <property type="entry name" value="APS_kinase_dom"/>
</dbReference>
<dbReference type="UniPathway" id="UPA00140">
    <property type="reaction ID" value="UER00205"/>
</dbReference>
<keyword evidence="16" id="KW-0511">Multifunctional enzyme</keyword>
<dbReference type="SUPFAM" id="SSF52540">
    <property type="entry name" value="P-loop containing nucleoside triphosphate hydrolases"/>
    <property type="match status" value="2"/>
</dbReference>
<dbReference type="InterPro" id="IPR000795">
    <property type="entry name" value="T_Tr_GTP-bd_dom"/>
</dbReference>
<dbReference type="Gene3D" id="3.40.50.300">
    <property type="entry name" value="P-loop containing nucleotide triphosphate hydrolases"/>
    <property type="match status" value="2"/>
</dbReference>
<dbReference type="Pfam" id="PF22594">
    <property type="entry name" value="GTP-eEF1A_C"/>
    <property type="match status" value="1"/>
</dbReference>
<comment type="similarity">
    <text evidence="5">In the C-terminal section; belongs to the APS kinase family.</text>
</comment>
<evidence type="ECO:0000256" key="18">
    <source>
        <dbReference type="ARBA" id="ARBA00049370"/>
    </source>
</evidence>
<dbReference type="SUPFAM" id="SSF50447">
    <property type="entry name" value="Translation proteins"/>
    <property type="match status" value="1"/>
</dbReference>
<evidence type="ECO:0000256" key="14">
    <source>
        <dbReference type="ARBA" id="ARBA00022840"/>
    </source>
</evidence>
<dbReference type="GO" id="GO:0004781">
    <property type="term" value="F:sulfate adenylyltransferase (ATP) activity"/>
    <property type="evidence" value="ECO:0007669"/>
    <property type="project" value="UniProtKB-EC"/>
</dbReference>
<dbReference type="InterPro" id="IPR054696">
    <property type="entry name" value="GTP-eEF1A_C"/>
</dbReference>
<reference evidence="24" key="1">
    <citation type="submission" date="2017-02" db="EMBL/GenBank/DDBJ databases">
        <authorList>
            <person name="Varghese N."/>
            <person name="Submissions S."/>
        </authorList>
    </citation>
    <scope>NUCLEOTIDE SEQUENCE [LARGE SCALE GENOMIC DNA]</scope>
    <source>
        <strain evidence="24">ATCC 27094</strain>
    </source>
</reference>
<evidence type="ECO:0000256" key="4">
    <source>
        <dbReference type="ARBA" id="ARBA00004806"/>
    </source>
</evidence>
<keyword evidence="15" id="KW-0342">GTP-binding</keyword>
<dbReference type="GO" id="GO:0000103">
    <property type="term" value="P:sulfate assimilation"/>
    <property type="evidence" value="ECO:0007669"/>
    <property type="project" value="UniProtKB-UniRule"/>
</dbReference>
<dbReference type="SUPFAM" id="SSF50465">
    <property type="entry name" value="EF-Tu/eEF-1alpha/eIF2-gamma C-terminal domain"/>
    <property type="match status" value="1"/>
</dbReference>
<dbReference type="InterPro" id="IPR009001">
    <property type="entry name" value="Transl_elong_EF1A/Init_IF2_C"/>
</dbReference>
<evidence type="ECO:0000256" key="2">
    <source>
        <dbReference type="ARBA" id="ARBA00002357"/>
    </source>
</evidence>
<dbReference type="PANTHER" id="PTHR11055">
    <property type="entry name" value="BIFUNCTIONAL 3'-PHOSPHOADENOSINE 5'-PHOSPHOSULFATE SYNTHASE"/>
    <property type="match status" value="1"/>
</dbReference>
<evidence type="ECO:0000256" key="5">
    <source>
        <dbReference type="ARBA" id="ARBA00005438"/>
    </source>
</evidence>
<keyword evidence="11" id="KW-0548">Nucleotidyltransferase</keyword>
<comment type="similarity">
    <text evidence="6 19">Belongs to the APS kinase family.</text>
</comment>
<feature type="domain" description="GTP-eEF1A C-terminal" evidence="22">
    <location>
        <begin position="198"/>
        <end position="295"/>
    </location>
</feature>
<keyword evidence="24" id="KW-1185">Reference proteome</keyword>
<dbReference type="HAMAP" id="MF_00065">
    <property type="entry name" value="Adenylyl_sulf_kinase"/>
    <property type="match status" value="1"/>
</dbReference>
<protein>
    <recommendedName>
        <fullName evidence="9 19">Adenylyl-sulfate kinase</fullName>
        <ecNumber evidence="19">2.7.1.25</ecNumber>
    </recommendedName>
    <alternativeName>
        <fullName evidence="19">APS kinase</fullName>
    </alternativeName>
    <alternativeName>
        <fullName evidence="19">ATP adenosine-5'-phosphosulfate 3'-phosphotransferase</fullName>
    </alternativeName>
    <alternativeName>
        <fullName evidence="19">Adenosine-5'-phosphosulfate kinase</fullName>
    </alternativeName>
</protein>
<dbReference type="STRING" id="225324.SAMN02745126_01861"/>
<dbReference type="GO" id="GO:0070814">
    <property type="term" value="P:hydrogen sulfide biosynthetic process"/>
    <property type="evidence" value="ECO:0007669"/>
    <property type="project" value="UniProtKB-UniRule"/>
</dbReference>
<dbReference type="GO" id="GO:0005524">
    <property type="term" value="F:ATP binding"/>
    <property type="evidence" value="ECO:0007669"/>
    <property type="project" value="UniProtKB-UniRule"/>
</dbReference>